<comment type="caution">
    <text evidence="6">The sequence shown here is derived from an EMBL/GenBank/DDBJ whole genome shotgun (WGS) entry which is preliminary data.</text>
</comment>
<name>A0A1J5RCX8_9ZZZZ</name>
<dbReference type="PROSITE" id="PS50903">
    <property type="entry name" value="RUBREDOXIN_LIKE"/>
    <property type="match status" value="1"/>
</dbReference>
<dbReference type="SUPFAM" id="SSF57802">
    <property type="entry name" value="Rubredoxin-like"/>
    <property type="match status" value="1"/>
</dbReference>
<keyword evidence="2" id="KW-0479">Metal-binding</keyword>
<keyword evidence="1" id="KW-0813">Transport</keyword>
<dbReference type="InterPro" id="IPR024934">
    <property type="entry name" value="Rubredoxin-like_dom"/>
</dbReference>
<sequence>MQQTISVTINFKGGIVSPGYLKDVLEAASAAHVTHVSFGLRQQLMMNVAAEKFAIFESICNHKNILFQQGRSVSPNIVSSYSAANIFINESWLSEGVYKDVFDLFTYQPKLKINICDSKQSFVPLFTGHFNLLSSNHSHFWYLYLRFPKTNIIYCWPDLIYTNDIANVSEQIEKIILNDHSFFVIDEYPDGNALYNYSKKKEITYISKPVEEPVTVPDFYLPYYEGFNKINNKFWLGIYRRDELFSVDFMKEICDVCLETKIGQLYTTPWKTIIIKGIEASQRKLWDYILGKYRINVRHAANELNWQVEDNNEDGLILKRQIIRYFDKEDVRTYGLSFAIKTKPSSSMFGSVIITKRQKKNSNRLKSLDRFDILYTRNFNPNTDELILFRENVEKEHLGTYLVSLCKFFYEQEACRDNLSESNAGKASMQVVNAAKKILYQCSNCFTVYDEQIGDVPNGIVANTLFADLPETYCCALCEASKESFIEIEEASLILSGV</sequence>
<dbReference type="CDD" id="cd00730">
    <property type="entry name" value="rubredoxin"/>
    <property type="match status" value="1"/>
</dbReference>
<dbReference type="Pfam" id="PF00301">
    <property type="entry name" value="Rubredoxin"/>
    <property type="match status" value="1"/>
</dbReference>
<evidence type="ECO:0000256" key="3">
    <source>
        <dbReference type="ARBA" id="ARBA00022982"/>
    </source>
</evidence>
<accession>A0A1J5RCX8</accession>
<reference evidence="6" key="1">
    <citation type="submission" date="2016-10" db="EMBL/GenBank/DDBJ databases">
        <title>Sequence of Gallionella enrichment culture.</title>
        <authorList>
            <person name="Poehlein A."/>
            <person name="Muehling M."/>
            <person name="Daniel R."/>
        </authorList>
    </citation>
    <scope>NUCLEOTIDE SEQUENCE</scope>
</reference>
<feature type="domain" description="Rubredoxin-like" evidence="5">
    <location>
        <begin position="437"/>
        <end position="488"/>
    </location>
</feature>
<keyword evidence="4" id="KW-0408">Iron</keyword>
<dbReference type="AlphaFoldDB" id="A0A1J5RCX8"/>
<dbReference type="GO" id="GO:0009055">
    <property type="term" value="F:electron transfer activity"/>
    <property type="evidence" value="ECO:0007669"/>
    <property type="project" value="TreeGrafter"/>
</dbReference>
<dbReference type="Gene3D" id="2.20.28.10">
    <property type="match status" value="1"/>
</dbReference>
<dbReference type="InterPro" id="IPR050526">
    <property type="entry name" value="Rubredoxin_ET"/>
</dbReference>
<evidence type="ECO:0000313" key="6">
    <source>
        <dbReference type="EMBL" id="OIQ93641.1"/>
    </source>
</evidence>
<keyword evidence="3" id="KW-0249">Electron transport</keyword>
<dbReference type="PANTHER" id="PTHR47627">
    <property type="entry name" value="RUBREDOXIN"/>
    <property type="match status" value="1"/>
</dbReference>
<proteinExistence type="predicted"/>
<dbReference type="GO" id="GO:0005506">
    <property type="term" value="F:iron ion binding"/>
    <property type="evidence" value="ECO:0007669"/>
    <property type="project" value="InterPro"/>
</dbReference>
<dbReference type="EMBL" id="MLJW01000203">
    <property type="protein sequence ID" value="OIQ93641.1"/>
    <property type="molecule type" value="Genomic_DNA"/>
</dbReference>
<dbReference type="PANTHER" id="PTHR47627:SF1">
    <property type="entry name" value="RUBREDOXIN-1-RELATED"/>
    <property type="match status" value="1"/>
</dbReference>
<gene>
    <name evidence="6" type="primary">hrb_4</name>
    <name evidence="6" type="ORF">GALL_244000</name>
</gene>
<evidence type="ECO:0000259" key="5">
    <source>
        <dbReference type="PROSITE" id="PS50903"/>
    </source>
</evidence>
<evidence type="ECO:0000256" key="2">
    <source>
        <dbReference type="ARBA" id="ARBA00022723"/>
    </source>
</evidence>
<organism evidence="6">
    <name type="scientific">mine drainage metagenome</name>
    <dbReference type="NCBI Taxonomy" id="410659"/>
    <lineage>
        <taxon>unclassified sequences</taxon>
        <taxon>metagenomes</taxon>
        <taxon>ecological metagenomes</taxon>
    </lineage>
</organism>
<dbReference type="InterPro" id="IPR024935">
    <property type="entry name" value="Rubredoxin_dom"/>
</dbReference>
<dbReference type="GO" id="GO:0043448">
    <property type="term" value="P:alkane catabolic process"/>
    <property type="evidence" value="ECO:0007669"/>
    <property type="project" value="TreeGrafter"/>
</dbReference>
<protein>
    <submittedName>
        <fullName evidence="6">High molecular weight rubredoxin</fullName>
    </submittedName>
</protein>
<evidence type="ECO:0000256" key="1">
    <source>
        <dbReference type="ARBA" id="ARBA00022448"/>
    </source>
</evidence>
<evidence type="ECO:0000256" key="4">
    <source>
        <dbReference type="ARBA" id="ARBA00023004"/>
    </source>
</evidence>